<evidence type="ECO:0000259" key="2">
    <source>
        <dbReference type="SMART" id="SM00062"/>
    </source>
</evidence>
<dbReference type="PANTHER" id="PTHR35936">
    <property type="entry name" value="MEMBRANE-BOUND LYTIC MUREIN TRANSGLYCOSYLASE F"/>
    <property type="match status" value="1"/>
</dbReference>
<dbReference type="Pfam" id="PF00497">
    <property type="entry name" value="SBP_bac_3"/>
    <property type="match status" value="1"/>
</dbReference>
<gene>
    <name evidence="4" type="ORF">FEM03_11125</name>
</gene>
<dbReference type="SMART" id="SM00062">
    <property type="entry name" value="PBPb"/>
    <property type="match status" value="1"/>
</dbReference>
<dbReference type="InterPro" id="IPR001320">
    <property type="entry name" value="Iontro_rcpt_C"/>
</dbReference>
<organism evidence="4 5">
    <name type="scientific">Phragmitibacter flavus</name>
    <dbReference type="NCBI Taxonomy" id="2576071"/>
    <lineage>
        <taxon>Bacteria</taxon>
        <taxon>Pseudomonadati</taxon>
        <taxon>Verrucomicrobiota</taxon>
        <taxon>Verrucomicrobiia</taxon>
        <taxon>Verrucomicrobiales</taxon>
        <taxon>Verrucomicrobiaceae</taxon>
        <taxon>Phragmitibacter</taxon>
    </lineage>
</organism>
<feature type="domain" description="Solute-binding protein family 3/N-terminal" evidence="2">
    <location>
        <begin position="22"/>
        <end position="243"/>
    </location>
</feature>
<proteinExistence type="predicted"/>
<dbReference type="GO" id="GO:0016020">
    <property type="term" value="C:membrane"/>
    <property type="evidence" value="ECO:0007669"/>
    <property type="project" value="InterPro"/>
</dbReference>
<dbReference type="RefSeq" id="WP_138086321.1">
    <property type="nucleotide sequence ID" value="NZ_VAUV01000007.1"/>
</dbReference>
<dbReference type="PROSITE" id="PS51257">
    <property type="entry name" value="PROKAR_LIPOPROTEIN"/>
    <property type="match status" value="1"/>
</dbReference>
<dbReference type="PANTHER" id="PTHR35936:SF17">
    <property type="entry name" value="ARGININE-BINDING EXTRACELLULAR PROTEIN ARTP"/>
    <property type="match status" value="1"/>
</dbReference>
<dbReference type="EMBL" id="VAUV01000007">
    <property type="protein sequence ID" value="TLD70851.1"/>
    <property type="molecule type" value="Genomic_DNA"/>
</dbReference>
<dbReference type="SMART" id="SM00079">
    <property type="entry name" value="PBPe"/>
    <property type="match status" value="1"/>
</dbReference>
<accession>A0A5R8KF27</accession>
<reference evidence="4 5" key="1">
    <citation type="submission" date="2019-05" db="EMBL/GenBank/DDBJ databases">
        <title>Verrucobacter flavum gen. nov., sp. nov. a new member of the family Verrucomicrobiaceae.</title>
        <authorList>
            <person name="Szuroczki S."/>
            <person name="Abbaszade G."/>
            <person name="Szabo A."/>
            <person name="Felfoldi T."/>
            <person name="Schumann P."/>
            <person name="Boka K."/>
            <person name="Keki Z."/>
            <person name="Toumi M."/>
            <person name="Toth E."/>
        </authorList>
    </citation>
    <scope>NUCLEOTIDE SEQUENCE [LARGE SCALE GENOMIC DNA]</scope>
    <source>
        <strain evidence="4 5">MG-N-17</strain>
    </source>
</reference>
<evidence type="ECO:0000256" key="1">
    <source>
        <dbReference type="ARBA" id="ARBA00022729"/>
    </source>
</evidence>
<keyword evidence="5" id="KW-1185">Reference proteome</keyword>
<name>A0A5R8KF27_9BACT</name>
<protein>
    <submittedName>
        <fullName evidence="4">Transporter substrate-binding domain-containing protein</fullName>
    </submittedName>
</protein>
<feature type="domain" description="Ionotropic glutamate receptor C-terminal" evidence="3">
    <location>
        <begin position="22"/>
        <end position="242"/>
    </location>
</feature>
<dbReference type="GO" id="GO:0015276">
    <property type="term" value="F:ligand-gated monoatomic ion channel activity"/>
    <property type="evidence" value="ECO:0007669"/>
    <property type="project" value="InterPro"/>
</dbReference>
<comment type="caution">
    <text evidence="4">The sequence shown here is derived from an EMBL/GenBank/DDBJ whole genome shotgun (WGS) entry which is preliminary data.</text>
</comment>
<sequence>MRLILLFCLTLLTGCNPGPSNALRVGMELNYPPFETQDSSGKPDGVSVKIAEALAADLGRPLTIVPMEFGSLTTALKSGNIDLIISSLTATDERRQTIDFSEPYAFTALALLVAKDSPIQSIDDLKSPDRRLAVKSSTTGESWATKNLPNTKRTAFSEDAACVLEVIQGRADAFLYDQLSIYRYQKKNPDTTRALLKPFTEETWAIGLAKGTPDLLQQINAFLTKFRASGGFEKLAEQYLSEEKAAMQAAGIPFMLR</sequence>
<evidence type="ECO:0000313" key="4">
    <source>
        <dbReference type="EMBL" id="TLD70851.1"/>
    </source>
</evidence>
<dbReference type="Gene3D" id="3.40.190.10">
    <property type="entry name" value="Periplasmic binding protein-like II"/>
    <property type="match status" value="2"/>
</dbReference>
<dbReference type="AlphaFoldDB" id="A0A5R8KF27"/>
<dbReference type="SUPFAM" id="SSF53850">
    <property type="entry name" value="Periplasmic binding protein-like II"/>
    <property type="match status" value="1"/>
</dbReference>
<dbReference type="CDD" id="cd13629">
    <property type="entry name" value="PBP2_Dsm1740"/>
    <property type="match status" value="1"/>
</dbReference>
<keyword evidence="1" id="KW-0732">Signal</keyword>
<dbReference type="OrthoDB" id="9774451at2"/>
<dbReference type="InterPro" id="IPR001638">
    <property type="entry name" value="Solute-binding_3/MltF_N"/>
</dbReference>
<dbReference type="Proteomes" id="UP000306196">
    <property type="component" value="Unassembled WGS sequence"/>
</dbReference>
<evidence type="ECO:0000259" key="3">
    <source>
        <dbReference type="SMART" id="SM00079"/>
    </source>
</evidence>
<evidence type="ECO:0000313" key="5">
    <source>
        <dbReference type="Proteomes" id="UP000306196"/>
    </source>
</evidence>